<dbReference type="EMBL" id="BPVZ01000039">
    <property type="protein sequence ID" value="GKV13494.1"/>
    <property type="molecule type" value="Genomic_DNA"/>
</dbReference>
<dbReference type="Proteomes" id="UP001054252">
    <property type="component" value="Unassembled WGS sequence"/>
</dbReference>
<protein>
    <submittedName>
        <fullName evidence="2">Uncharacterized protein</fullName>
    </submittedName>
</protein>
<accession>A0AAV5JFV3</accession>
<evidence type="ECO:0000313" key="2">
    <source>
        <dbReference type="EMBL" id="GKV13494.1"/>
    </source>
</evidence>
<gene>
    <name evidence="2" type="ORF">SLEP1_g24493</name>
</gene>
<reference evidence="2 3" key="1">
    <citation type="journal article" date="2021" name="Commun. Biol.">
        <title>The genome of Shorea leprosula (Dipterocarpaceae) highlights the ecological relevance of drought in aseasonal tropical rainforests.</title>
        <authorList>
            <person name="Ng K.K.S."/>
            <person name="Kobayashi M.J."/>
            <person name="Fawcett J.A."/>
            <person name="Hatakeyama M."/>
            <person name="Paape T."/>
            <person name="Ng C.H."/>
            <person name="Ang C.C."/>
            <person name="Tnah L.H."/>
            <person name="Lee C.T."/>
            <person name="Nishiyama T."/>
            <person name="Sese J."/>
            <person name="O'Brien M.J."/>
            <person name="Copetti D."/>
            <person name="Mohd Noor M.I."/>
            <person name="Ong R.C."/>
            <person name="Putra M."/>
            <person name="Sireger I.Z."/>
            <person name="Indrioko S."/>
            <person name="Kosugi Y."/>
            <person name="Izuno A."/>
            <person name="Isagi Y."/>
            <person name="Lee S.L."/>
            <person name="Shimizu K.K."/>
        </authorList>
    </citation>
    <scope>NUCLEOTIDE SEQUENCE [LARGE SCALE GENOMIC DNA]</scope>
    <source>
        <strain evidence="2">214</strain>
    </source>
</reference>
<organism evidence="2 3">
    <name type="scientific">Rubroshorea leprosula</name>
    <dbReference type="NCBI Taxonomy" id="152421"/>
    <lineage>
        <taxon>Eukaryota</taxon>
        <taxon>Viridiplantae</taxon>
        <taxon>Streptophyta</taxon>
        <taxon>Embryophyta</taxon>
        <taxon>Tracheophyta</taxon>
        <taxon>Spermatophyta</taxon>
        <taxon>Magnoliopsida</taxon>
        <taxon>eudicotyledons</taxon>
        <taxon>Gunneridae</taxon>
        <taxon>Pentapetalae</taxon>
        <taxon>rosids</taxon>
        <taxon>malvids</taxon>
        <taxon>Malvales</taxon>
        <taxon>Dipterocarpaceae</taxon>
        <taxon>Rubroshorea</taxon>
    </lineage>
</organism>
<comment type="caution">
    <text evidence="2">The sequence shown here is derived from an EMBL/GenBank/DDBJ whole genome shotgun (WGS) entry which is preliminary data.</text>
</comment>
<sequence>MAVNPSASSSIPTFAFGSVSVFASGSVSVSVFDCVLISAFGFVSIYASGSVSISASSGSSIDDAGILLSPFEPELFDIFYLPLNADGKFVGGKVVLPLGLTKVFCDLDKVSWVISSCDVDEIKEIYKKNLIDPQVFLPQHLVGRAAFQCLPPDISKILAEKVEKVAGKSKGVVPQGAPLVVRRSKRLKSASFKAASAGGSDKDVVEGCVIEVDKEAPSSFVFPDDELQQFSSEGRLLISSFMDFIAGKSFSKPLTRLPLKDVVHPGYDIDLKGPSIIGHSSIARESSKSMLLAGDKKLLSNFPLEALHDMVVHHSASVCAVLQHMKEILLDKEDSSYCSAADLSKMQERSKDLLNLCSQLHSEKTTLGANSIEVERLKKELTMLQECYDLLKKEKELFSFSTAVEKASLESFVLAFQRWLGDLSSANSTLERSISDLKLIKMLLPCHGLIVSDHLPKFEDMDIAALIHADPKLKRTYYRGPSAIFLDDSPRGSSVDAEVSQGASPSSPT</sequence>
<dbReference type="AlphaFoldDB" id="A0AAV5JFV3"/>
<evidence type="ECO:0000256" key="1">
    <source>
        <dbReference type="SAM" id="MobiDB-lite"/>
    </source>
</evidence>
<name>A0AAV5JFV3_9ROSI</name>
<evidence type="ECO:0000313" key="3">
    <source>
        <dbReference type="Proteomes" id="UP001054252"/>
    </source>
</evidence>
<keyword evidence="3" id="KW-1185">Reference proteome</keyword>
<proteinExistence type="predicted"/>
<feature type="region of interest" description="Disordered" evidence="1">
    <location>
        <begin position="487"/>
        <end position="509"/>
    </location>
</feature>